<comment type="caution">
    <text evidence="4">The sequence shown here is derived from an EMBL/GenBank/DDBJ whole genome shotgun (WGS) entry which is preliminary data.</text>
</comment>
<evidence type="ECO:0000313" key="4">
    <source>
        <dbReference type="EMBL" id="GEU55592.1"/>
    </source>
</evidence>
<feature type="compositionally biased region" description="Low complexity" evidence="2">
    <location>
        <begin position="382"/>
        <end position="392"/>
    </location>
</feature>
<organism evidence="4">
    <name type="scientific">Tanacetum cinerariifolium</name>
    <name type="common">Dalmatian daisy</name>
    <name type="synonym">Chrysanthemum cinerariifolium</name>
    <dbReference type="NCBI Taxonomy" id="118510"/>
    <lineage>
        <taxon>Eukaryota</taxon>
        <taxon>Viridiplantae</taxon>
        <taxon>Streptophyta</taxon>
        <taxon>Embryophyta</taxon>
        <taxon>Tracheophyta</taxon>
        <taxon>Spermatophyta</taxon>
        <taxon>Magnoliopsida</taxon>
        <taxon>eudicotyledons</taxon>
        <taxon>Gunneridae</taxon>
        <taxon>Pentapetalae</taxon>
        <taxon>asterids</taxon>
        <taxon>campanulids</taxon>
        <taxon>Asterales</taxon>
        <taxon>Asteraceae</taxon>
        <taxon>Asteroideae</taxon>
        <taxon>Anthemideae</taxon>
        <taxon>Anthemidinae</taxon>
        <taxon>Tanacetum</taxon>
    </lineage>
</organism>
<dbReference type="Gene3D" id="3.30.420.10">
    <property type="entry name" value="Ribonuclease H-like superfamily/Ribonuclease H"/>
    <property type="match status" value="1"/>
</dbReference>
<dbReference type="InterPro" id="IPR039537">
    <property type="entry name" value="Retrotran_Ty1/copia-like"/>
</dbReference>
<evidence type="ECO:0000256" key="2">
    <source>
        <dbReference type="SAM" id="MobiDB-lite"/>
    </source>
</evidence>
<dbReference type="PANTHER" id="PTHR42648">
    <property type="entry name" value="TRANSPOSASE, PUTATIVE-RELATED"/>
    <property type="match status" value="1"/>
</dbReference>
<dbReference type="Pfam" id="PF13976">
    <property type="entry name" value="gag_pre-integrs"/>
    <property type="match status" value="1"/>
</dbReference>
<feature type="non-terminal residue" evidence="4">
    <location>
        <position position="1"/>
    </location>
</feature>
<name>A0A6L2L4C3_TANCI</name>
<dbReference type="InterPro" id="IPR012337">
    <property type="entry name" value="RNaseH-like_sf"/>
</dbReference>
<keyword evidence="1" id="KW-0645">Protease</keyword>
<dbReference type="InterPro" id="IPR036397">
    <property type="entry name" value="RNaseH_sf"/>
</dbReference>
<dbReference type="GO" id="GO:0015074">
    <property type="term" value="P:DNA integration"/>
    <property type="evidence" value="ECO:0007669"/>
    <property type="project" value="InterPro"/>
</dbReference>
<dbReference type="SUPFAM" id="SSF53098">
    <property type="entry name" value="Ribonuclease H-like"/>
    <property type="match status" value="1"/>
</dbReference>
<dbReference type="PROSITE" id="PS50994">
    <property type="entry name" value="INTEGRASE"/>
    <property type="match status" value="1"/>
</dbReference>
<dbReference type="InterPro" id="IPR054722">
    <property type="entry name" value="PolX-like_BBD"/>
</dbReference>
<evidence type="ECO:0000256" key="1">
    <source>
        <dbReference type="ARBA" id="ARBA00022670"/>
    </source>
</evidence>
<keyword evidence="1" id="KW-0378">Hydrolase</keyword>
<dbReference type="GO" id="GO:0008233">
    <property type="term" value="F:peptidase activity"/>
    <property type="evidence" value="ECO:0007669"/>
    <property type="project" value="UniProtKB-KW"/>
</dbReference>
<sequence length="587" mass="66708">LVEIVLFIIDSGCLKHMTGHLKLLINFMEKFLGTVQFGNDQIVPILKYGDLVQGAVTIKRVYYVKGLNHNLFSVGQFCDADLDVAFRKSTCFIRDLKGNDLLTGSRGTDLYSITLQDTNYPNPICLMAKATSSQAWLWHRRLFYLNLDTINLLSKNDIVACPKRTSTQVRVVRTDKGTEFLNQTLHAYFAAEGIHHQTSVARTPEQNGVVERWNRTLVEAARTMLSAAKVPLFFWAEAIATACFTQNHGENLDKMKEKGDECIFMRYSTQSRAYRVLNKRTRVIMESIHVNFDELPHMASDHSSSDPAPECQTMALEHDSLSPVIQRQANVPQADMTVSMSNELDFLFSLMFDKLLNGSSKVVSKSSAVCSADAPNQRQHHTTPLNNHTTPAPTCQVPYLAPTVSSYENINQAETYAENDQVADDEFINIFCTPVQDQGETSSRHVDSSNMHTFYQRYRSEHHWTKDHPLEQVIGNPSQSVRTRRQLESDAKMCMFALTVSRTEPKNIKEAMADSTWIESMQEELHQFDRLDVKKGIVELFFVKTEYQLADLFTKALPVERFKYLVRRLGMRCLTSAELEDLAIESA</sequence>
<dbReference type="Pfam" id="PF25597">
    <property type="entry name" value="SH3_retrovirus"/>
    <property type="match status" value="1"/>
</dbReference>
<gene>
    <name evidence="4" type="ORF">Tci_027570</name>
</gene>
<dbReference type="Pfam" id="PF22936">
    <property type="entry name" value="Pol_BBD"/>
    <property type="match status" value="1"/>
</dbReference>
<dbReference type="GO" id="GO:0003676">
    <property type="term" value="F:nucleic acid binding"/>
    <property type="evidence" value="ECO:0007669"/>
    <property type="project" value="InterPro"/>
</dbReference>
<dbReference type="EMBL" id="BKCJ010003521">
    <property type="protein sequence ID" value="GEU55592.1"/>
    <property type="molecule type" value="Genomic_DNA"/>
</dbReference>
<feature type="region of interest" description="Disordered" evidence="2">
    <location>
        <begin position="373"/>
        <end position="392"/>
    </location>
</feature>
<proteinExistence type="predicted"/>
<dbReference type="InterPro" id="IPR057670">
    <property type="entry name" value="SH3_retrovirus"/>
</dbReference>
<dbReference type="InterPro" id="IPR025724">
    <property type="entry name" value="GAG-pre-integrase_dom"/>
</dbReference>
<dbReference type="PANTHER" id="PTHR42648:SF32">
    <property type="entry name" value="RIBONUCLEASE H-LIKE DOMAIN, GAG-PRE-INTEGRASE DOMAIN PROTEIN-RELATED"/>
    <property type="match status" value="1"/>
</dbReference>
<dbReference type="AlphaFoldDB" id="A0A6L2L4C3"/>
<feature type="domain" description="Integrase catalytic" evidence="3">
    <location>
        <begin position="170"/>
        <end position="267"/>
    </location>
</feature>
<accession>A0A6L2L4C3</accession>
<reference evidence="4" key="1">
    <citation type="journal article" date="2019" name="Sci. Rep.">
        <title>Draft genome of Tanacetum cinerariifolium, the natural source of mosquito coil.</title>
        <authorList>
            <person name="Yamashiro T."/>
            <person name="Shiraishi A."/>
            <person name="Satake H."/>
            <person name="Nakayama K."/>
        </authorList>
    </citation>
    <scope>NUCLEOTIDE SEQUENCE</scope>
</reference>
<protein>
    <submittedName>
        <fullName evidence="4">Integrase, catalytic region, zinc finger, CCHC-type, peptidase aspartic, catalytic</fullName>
    </submittedName>
</protein>
<dbReference type="InterPro" id="IPR001584">
    <property type="entry name" value="Integrase_cat-core"/>
</dbReference>
<evidence type="ECO:0000259" key="3">
    <source>
        <dbReference type="PROSITE" id="PS50994"/>
    </source>
</evidence>
<dbReference type="GO" id="GO:0006508">
    <property type="term" value="P:proteolysis"/>
    <property type="evidence" value="ECO:0007669"/>
    <property type="project" value="UniProtKB-KW"/>
</dbReference>